<proteinExistence type="inferred from homology"/>
<dbReference type="InterPro" id="IPR002347">
    <property type="entry name" value="SDR_fam"/>
</dbReference>
<dbReference type="Proteomes" id="UP000267096">
    <property type="component" value="Unassembled WGS sequence"/>
</dbReference>
<dbReference type="PANTHER" id="PTHR24320:SF264">
    <property type="entry name" value="DEHYDROGENASE_REDUCTASE SDR FAMILY MEMBER ON CHROMOSOME X"/>
    <property type="match status" value="1"/>
</dbReference>
<feature type="compositionally biased region" description="Polar residues" evidence="3">
    <location>
        <begin position="33"/>
        <end position="50"/>
    </location>
</feature>
<reference evidence="7" key="1">
    <citation type="submission" date="2017-02" db="UniProtKB">
        <authorList>
            <consortium name="WormBaseParasite"/>
        </authorList>
    </citation>
    <scope>IDENTIFICATION</scope>
</reference>
<keyword evidence="2" id="KW-0560">Oxidoreductase</keyword>
<dbReference type="InterPro" id="IPR036291">
    <property type="entry name" value="NAD(P)-bd_dom_sf"/>
</dbReference>
<keyword evidence="4" id="KW-0812">Transmembrane</keyword>
<keyword evidence="6" id="KW-1185">Reference proteome</keyword>
<feature type="transmembrane region" description="Helical" evidence="4">
    <location>
        <begin position="177"/>
        <end position="198"/>
    </location>
</feature>
<feature type="region of interest" description="Disordered" evidence="3">
    <location>
        <begin position="1"/>
        <end position="69"/>
    </location>
</feature>
<organism evidence="7">
    <name type="scientific">Anisakis simplex</name>
    <name type="common">Herring worm</name>
    <dbReference type="NCBI Taxonomy" id="6269"/>
    <lineage>
        <taxon>Eukaryota</taxon>
        <taxon>Metazoa</taxon>
        <taxon>Ecdysozoa</taxon>
        <taxon>Nematoda</taxon>
        <taxon>Chromadorea</taxon>
        <taxon>Rhabditida</taxon>
        <taxon>Spirurina</taxon>
        <taxon>Ascaridomorpha</taxon>
        <taxon>Ascaridoidea</taxon>
        <taxon>Anisakidae</taxon>
        <taxon>Anisakis</taxon>
        <taxon>Anisakis simplex complex</taxon>
    </lineage>
</organism>
<evidence type="ECO:0000313" key="7">
    <source>
        <dbReference type="WBParaSite" id="ASIM_0001541701-mRNA-1"/>
    </source>
</evidence>
<reference evidence="5 6" key="2">
    <citation type="submission" date="2018-11" db="EMBL/GenBank/DDBJ databases">
        <authorList>
            <consortium name="Pathogen Informatics"/>
        </authorList>
    </citation>
    <scope>NUCLEOTIDE SEQUENCE [LARGE SCALE GENOMIC DNA]</scope>
</reference>
<gene>
    <name evidence="5" type="ORF">ASIM_LOCUS14826</name>
</gene>
<dbReference type="Pfam" id="PF00106">
    <property type="entry name" value="adh_short"/>
    <property type="match status" value="1"/>
</dbReference>
<evidence type="ECO:0000256" key="1">
    <source>
        <dbReference type="ARBA" id="ARBA00006484"/>
    </source>
</evidence>
<evidence type="ECO:0000256" key="3">
    <source>
        <dbReference type="SAM" id="MobiDB-lite"/>
    </source>
</evidence>
<dbReference type="EMBL" id="UYRR01031950">
    <property type="protein sequence ID" value="VDK53458.1"/>
    <property type="molecule type" value="Genomic_DNA"/>
</dbReference>
<evidence type="ECO:0000313" key="6">
    <source>
        <dbReference type="Proteomes" id="UP000267096"/>
    </source>
</evidence>
<dbReference type="WBParaSite" id="ASIM_0001541701-mRNA-1">
    <property type="protein sequence ID" value="ASIM_0001541701-mRNA-1"/>
    <property type="gene ID" value="ASIM_0001541701"/>
</dbReference>
<dbReference type="GO" id="GO:0016491">
    <property type="term" value="F:oxidoreductase activity"/>
    <property type="evidence" value="ECO:0007669"/>
    <property type="project" value="UniProtKB-KW"/>
</dbReference>
<accession>A0A0M3K380</accession>
<dbReference type="PANTHER" id="PTHR24320">
    <property type="entry name" value="RETINOL DEHYDROGENASE"/>
    <property type="match status" value="1"/>
</dbReference>
<protein>
    <submittedName>
        <fullName evidence="7">NAD(P)-binding protein</fullName>
    </submittedName>
</protein>
<dbReference type="OrthoDB" id="191139at2759"/>
<name>A0A0M3K380_ANISI</name>
<dbReference type="Gene3D" id="3.40.50.720">
    <property type="entry name" value="NAD(P)-binding Rossmann-like Domain"/>
    <property type="match status" value="1"/>
</dbReference>
<keyword evidence="4" id="KW-1133">Transmembrane helix</keyword>
<dbReference type="SUPFAM" id="SSF51735">
    <property type="entry name" value="NAD(P)-binding Rossmann-fold domains"/>
    <property type="match status" value="1"/>
</dbReference>
<dbReference type="AlphaFoldDB" id="A0A0M3K380"/>
<keyword evidence="4" id="KW-0472">Membrane</keyword>
<evidence type="ECO:0000256" key="4">
    <source>
        <dbReference type="SAM" id="Phobius"/>
    </source>
</evidence>
<comment type="similarity">
    <text evidence="1">Belongs to the short-chain dehydrogenases/reductases (SDR) family.</text>
</comment>
<sequence length="462" mass="51751">MGNTDVARESSSCSSGSSPPPMSTEDERHVNLIDSSVSPQKLLHNSSTLNGYKDVSSKKPPITAPKPIIRSSAIKIARADSSSSEHVARSPFKQTLAESGSLNRHREELFSPEIRRRCELPVSSKLRSSLANLTTDESDDGRASPVAPFIQRFNSKTRQSMNVDAKPSRVSAYERLLGIWTILFIYVIGLYYSFVEFVKDNFWIRRRYSTYSQKLESEITSSEFLHDSLSRQKACAVVTGASGTIGIEIVRLLLKLGFRVEALADQEGDLLTVEDSERLNAHIFDISDFEKVKMAVDEIRTASPNGISLIVCNAGVMLHPYKVNRWGYEHHMAVNVLSHALLVDLLLSHIEPIHHQLRIVFVSSSTAHAGYIDPKVPLKDLFNRYVNGYQAYADSKLLVAFYAEELHRSASVSALEVLATVFSDHLKGGSYYERMEPVRLKAEIPHTTRQKVFELIRQAIKI</sequence>
<feature type="compositionally biased region" description="Low complexity" evidence="3">
    <location>
        <begin position="58"/>
        <end position="69"/>
    </location>
</feature>
<evidence type="ECO:0000313" key="5">
    <source>
        <dbReference type="EMBL" id="VDK53458.1"/>
    </source>
</evidence>
<evidence type="ECO:0000256" key="2">
    <source>
        <dbReference type="ARBA" id="ARBA00023002"/>
    </source>
</evidence>